<evidence type="ECO:0000259" key="9">
    <source>
        <dbReference type="Pfam" id="PF00171"/>
    </source>
</evidence>
<feature type="domain" description="Proline dehydrogenase" evidence="10">
    <location>
        <begin position="136"/>
        <end position="431"/>
    </location>
</feature>
<dbReference type="PANTHER" id="PTHR42862:SF1">
    <property type="entry name" value="DELTA-1-PYRROLINE-5-CARBOXYLATE DEHYDROGENASE 2, ISOFORM A-RELATED"/>
    <property type="match status" value="1"/>
</dbReference>
<feature type="active site" evidence="6">
    <location>
        <position position="732"/>
    </location>
</feature>
<dbReference type="EC" id="1.2.1.88" evidence="2"/>
<feature type="region of interest" description="Disordered" evidence="8">
    <location>
        <begin position="462"/>
        <end position="498"/>
    </location>
</feature>
<evidence type="ECO:0000256" key="6">
    <source>
        <dbReference type="PROSITE-ProRule" id="PRU10007"/>
    </source>
</evidence>
<name>A0ABW4Q0E8_9MICO</name>
<evidence type="ECO:0000313" key="11">
    <source>
        <dbReference type="EMBL" id="MFD1835967.1"/>
    </source>
</evidence>
<dbReference type="PROSITE" id="PS00687">
    <property type="entry name" value="ALDEHYDE_DEHYDR_GLU"/>
    <property type="match status" value="1"/>
</dbReference>
<evidence type="ECO:0000256" key="5">
    <source>
        <dbReference type="ARBA" id="ARBA00048142"/>
    </source>
</evidence>
<dbReference type="PANTHER" id="PTHR42862">
    <property type="entry name" value="DELTA-1-PYRROLINE-5-CARBOXYLATE DEHYDROGENASE 1, ISOFORM A-RELATED"/>
    <property type="match status" value="1"/>
</dbReference>
<dbReference type="InterPro" id="IPR002872">
    <property type="entry name" value="Proline_DH_dom"/>
</dbReference>
<accession>A0ABW4Q0E8</accession>
<dbReference type="SUPFAM" id="SSF53720">
    <property type="entry name" value="ALDH-like"/>
    <property type="match status" value="1"/>
</dbReference>
<sequence length="1153" mass="124326">MSSSSPQRETPRPTSLTPQEVTAQVRAWVSEAATRPVPSSSQLLTGLLRDPKGLDFTLAFVDRVIRPEDPRAAAVELRRLAQDPPRFLPAPLRRVLGLGGAASRLAPQLVVPTAQRVMRQMVSHLILDARPAPLTASIARLTADGTTLNINLLGEAVLGAQEAARRLAGVHELVARPDVDYVSIKVSSIVDHLPLWAAAETVDHIVETLLPLYLESARSEHPTFLNMDMEEYRDLELTLQVFEKLLDRPELAHLPAGIVLQAYLPDAPRAMERLRVFARRRVAAGGEPIKVRLVKGANLAMEKVEASLHGWQQAPLLTKEETDAQYVRMLLDCLRPEELAAVRLGVAGHNLFDIALAHLLMTERGIPGGGEGGVEFEMLAGMAPGHQAVVGEAVGSMRLYVPVVHPQHFDVAVSYLVRRLEENASPENFMSALFELDRSEELYAREEERFSRSLVRALREVSVDTHRTQDRREEPLDGGPELGDPALPTVPGRFRNTPDTDVSVRANHLWAGQITHRIRCSTLGTDEAEAARVDTLEGVDAAITAALEAQRSWAALGTEKRALLLRRAARVLAAHRAELLEVMASETGKTLAQGDAEVSEAIDFALYYAEQAERLERHGELSLAPRPLTLVTPPWNFPLAIPTGGTLAALVTGSAVIMKPAPQARRTGALIGALLHQAGIPEHVLTLIDVPEDEVGRALITDPRIDQLILTGAYDTASLFSSWRPSLRVLAETSGKNAIIVTPQADLDLAAKDVADSAFGHAGQKCSAASLVITVGSVSRSRRFNAQLADAVLSLHVGEPLDPTVQMGPIIEPPGEKLLSGLTELGEGESWLAEPRQLDDSGRLWSPGVRVGVREGSAFHLTEYFGPVLGVIHADTLEDAVRIQNGTDYGLTAGLHSLDPAEIAWWTEHVEAGNLYINRGITGAIVQRQPFGGWKRSAIGQTSKAGGPHYLVHLQDLADSPAVPSREQDPAAWLEAAKASDRDHLAGLLAPRDVQDLHGEINVLRHLPLPVLVRGAAGTSAAEIERVLHAAATAGAPVEVSLADPALLAVAVAAGQEPGAVRVEDAAAFAGRIAMLDQHRVRVIGEVDDALRAAHAERVEVGLFTGPVLASGRVELLPFLREQAISATAHRYGNPLPHPLDLTGGRGWERGEL</sequence>
<proteinExistence type="inferred from homology"/>
<dbReference type="Proteomes" id="UP001597280">
    <property type="component" value="Unassembled WGS sequence"/>
</dbReference>
<feature type="compositionally biased region" description="Basic and acidic residues" evidence="8">
    <location>
        <begin position="462"/>
        <end position="475"/>
    </location>
</feature>
<dbReference type="PIRSF" id="PIRSF000197">
    <property type="entry name" value="Bifunct_PutA"/>
    <property type="match status" value="1"/>
</dbReference>
<comment type="pathway">
    <text evidence="1">Amino-acid degradation; L-proline degradation into L-glutamate; L-glutamate from L-proline: step 2/2.</text>
</comment>
<comment type="similarity">
    <text evidence="7">Belongs to the aldehyde dehydrogenase family.</text>
</comment>
<dbReference type="InterPro" id="IPR029041">
    <property type="entry name" value="FAD-linked_oxidoreductase-like"/>
</dbReference>
<dbReference type="InterPro" id="IPR016161">
    <property type="entry name" value="Ald_DH/histidinol_DH"/>
</dbReference>
<protein>
    <recommendedName>
        <fullName evidence="2">L-glutamate gamma-semialdehyde dehydrogenase</fullName>
        <ecNumber evidence="2">1.2.1.88</ecNumber>
    </recommendedName>
</protein>
<keyword evidence="3 7" id="KW-0560">Oxidoreductase</keyword>
<dbReference type="PROSITE" id="PS00070">
    <property type="entry name" value="ALDEHYDE_DEHYDR_CYS"/>
    <property type="match status" value="1"/>
</dbReference>
<feature type="domain" description="Aldehyde dehydrogenase" evidence="9">
    <location>
        <begin position="535"/>
        <end position="948"/>
    </location>
</feature>
<dbReference type="InterPro" id="IPR016160">
    <property type="entry name" value="Ald_DH_CS_CYS"/>
</dbReference>
<keyword evidence="4" id="KW-0520">NAD</keyword>
<evidence type="ECO:0000256" key="3">
    <source>
        <dbReference type="ARBA" id="ARBA00023002"/>
    </source>
</evidence>
<dbReference type="InterPro" id="IPR025703">
    <property type="entry name" value="Bifunct_PutA"/>
</dbReference>
<dbReference type="SUPFAM" id="SSF51730">
    <property type="entry name" value="FAD-linked oxidoreductase"/>
    <property type="match status" value="1"/>
</dbReference>
<comment type="caution">
    <text evidence="11">The sequence shown here is derived from an EMBL/GenBank/DDBJ whole genome shotgun (WGS) entry which is preliminary data.</text>
</comment>
<dbReference type="InterPro" id="IPR016163">
    <property type="entry name" value="Ald_DH_C"/>
</dbReference>
<keyword evidence="12" id="KW-1185">Reference proteome</keyword>
<evidence type="ECO:0000256" key="2">
    <source>
        <dbReference type="ARBA" id="ARBA00012884"/>
    </source>
</evidence>
<dbReference type="Pfam" id="PF00171">
    <property type="entry name" value="Aldedh"/>
    <property type="match status" value="1"/>
</dbReference>
<evidence type="ECO:0000256" key="4">
    <source>
        <dbReference type="ARBA" id="ARBA00023027"/>
    </source>
</evidence>
<evidence type="ECO:0000256" key="7">
    <source>
        <dbReference type="RuleBase" id="RU003345"/>
    </source>
</evidence>
<dbReference type="Gene3D" id="3.20.20.220">
    <property type="match status" value="1"/>
</dbReference>
<evidence type="ECO:0000256" key="8">
    <source>
        <dbReference type="SAM" id="MobiDB-lite"/>
    </source>
</evidence>
<dbReference type="RefSeq" id="WP_343905223.1">
    <property type="nucleotide sequence ID" value="NZ_BAAAIS010000003.1"/>
</dbReference>
<comment type="catalytic activity">
    <reaction evidence="5">
        <text>L-glutamate 5-semialdehyde + NAD(+) + H2O = L-glutamate + NADH + 2 H(+)</text>
        <dbReference type="Rhea" id="RHEA:30235"/>
        <dbReference type="ChEBI" id="CHEBI:15377"/>
        <dbReference type="ChEBI" id="CHEBI:15378"/>
        <dbReference type="ChEBI" id="CHEBI:29985"/>
        <dbReference type="ChEBI" id="CHEBI:57540"/>
        <dbReference type="ChEBI" id="CHEBI:57945"/>
        <dbReference type="ChEBI" id="CHEBI:58066"/>
        <dbReference type="EC" id="1.2.1.88"/>
    </reaction>
</comment>
<evidence type="ECO:0000259" key="10">
    <source>
        <dbReference type="Pfam" id="PF01619"/>
    </source>
</evidence>
<dbReference type="InterPro" id="IPR015590">
    <property type="entry name" value="Aldehyde_DH_dom"/>
</dbReference>
<evidence type="ECO:0000256" key="1">
    <source>
        <dbReference type="ARBA" id="ARBA00004786"/>
    </source>
</evidence>
<evidence type="ECO:0000313" key="12">
    <source>
        <dbReference type="Proteomes" id="UP001597280"/>
    </source>
</evidence>
<feature type="region of interest" description="Disordered" evidence="8">
    <location>
        <begin position="1"/>
        <end position="21"/>
    </location>
</feature>
<dbReference type="InterPro" id="IPR016162">
    <property type="entry name" value="Ald_DH_N"/>
</dbReference>
<dbReference type="Gene3D" id="3.40.309.10">
    <property type="entry name" value="Aldehyde Dehydrogenase, Chain A, domain 2"/>
    <property type="match status" value="1"/>
</dbReference>
<dbReference type="Gene3D" id="3.40.605.10">
    <property type="entry name" value="Aldehyde Dehydrogenase, Chain A, domain 1"/>
    <property type="match status" value="1"/>
</dbReference>
<dbReference type="EMBL" id="JBHUFL010000003">
    <property type="protein sequence ID" value="MFD1835967.1"/>
    <property type="molecule type" value="Genomic_DNA"/>
</dbReference>
<reference evidence="12" key="1">
    <citation type="journal article" date="2019" name="Int. J. Syst. Evol. Microbiol.">
        <title>The Global Catalogue of Microorganisms (GCM) 10K type strain sequencing project: providing services to taxonomists for standard genome sequencing and annotation.</title>
        <authorList>
            <consortium name="The Broad Institute Genomics Platform"/>
            <consortium name="The Broad Institute Genome Sequencing Center for Infectious Disease"/>
            <person name="Wu L."/>
            <person name="Ma J."/>
        </authorList>
    </citation>
    <scope>NUCLEOTIDE SEQUENCE [LARGE SCALE GENOMIC DNA]</scope>
    <source>
        <strain evidence="12">JCM 11650</strain>
    </source>
</reference>
<gene>
    <name evidence="11" type="ORF">ACFSDA_12905</name>
</gene>
<organism evidence="11 12">
    <name type="scientific">Brachybacterium rhamnosum</name>
    <dbReference type="NCBI Taxonomy" id="173361"/>
    <lineage>
        <taxon>Bacteria</taxon>
        <taxon>Bacillati</taxon>
        <taxon>Actinomycetota</taxon>
        <taxon>Actinomycetes</taxon>
        <taxon>Micrococcales</taxon>
        <taxon>Dermabacteraceae</taxon>
        <taxon>Brachybacterium</taxon>
    </lineage>
</organism>
<dbReference type="InterPro" id="IPR029510">
    <property type="entry name" value="Ald_DH_CS_GLU"/>
</dbReference>
<dbReference type="Pfam" id="PF01619">
    <property type="entry name" value="Pro_dh"/>
    <property type="match status" value="1"/>
</dbReference>
<dbReference type="InterPro" id="IPR050485">
    <property type="entry name" value="Proline_metab_enzyme"/>
</dbReference>